<dbReference type="AlphaFoldDB" id="A0A232F5U1"/>
<reference evidence="1 2" key="1">
    <citation type="journal article" date="2017" name="Curr. Biol.">
        <title>The Evolution of Venom by Co-option of Single-Copy Genes.</title>
        <authorList>
            <person name="Martinson E.O."/>
            <person name="Mrinalini"/>
            <person name="Kelkar Y.D."/>
            <person name="Chang C.H."/>
            <person name="Werren J.H."/>
        </authorList>
    </citation>
    <scope>NUCLEOTIDE SEQUENCE [LARGE SCALE GENOMIC DNA]</scope>
    <source>
        <strain evidence="1 2">Alberta</strain>
        <tissue evidence="1">Whole body</tissue>
    </source>
</reference>
<protein>
    <submittedName>
        <fullName evidence="1">Uncharacterized protein</fullName>
    </submittedName>
</protein>
<evidence type="ECO:0000313" key="2">
    <source>
        <dbReference type="Proteomes" id="UP000215335"/>
    </source>
</evidence>
<gene>
    <name evidence="1" type="ORF">TSAR_015036</name>
</gene>
<keyword evidence="2" id="KW-1185">Reference proteome</keyword>
<name>A0A232F5U1_9HYME</name>
<dbReference type="Proteomes" id="UP000215335">
    <property type="component" value="Unassembled WGS sequence"/>
</dbReference>
<sequence length="49" mass="5685">MIITAQAAFALELVRKLRPPLSLSPRVYWHRCVSESARVRVCPYRKLDS</sequence>
<dbReference type="EMBL" id="NNAY01000959">
    <property type="protein sequence ID" value="OXU25727.1"/>
    <property type="molecule type" value="Genomic_DNA"/>
</dbReference>
<comment type="caution">
    <text evidence="1">The sequence shown here is derived from an EMBL/GenBank/DDBJ whole genome shotgun (WGS) entry which is preliminary data.</text>
</comment>
<evidence type="ECO:0000313" key="1">
    <source>
        <dbReference type="EMBL" id="OXU25727.1"/>
    </source>
</evidence>
<organism evidence="1 2">
    <name type="scientific">Trichomalopsis sarcophagae</name>
    <dbReference type="NCBI Taxonomy" id="543379"/>
    <lineage>
        <taxon>Eukaryota</taxon>
        <taxon>Metazoa</taxon>
        <taxon>Ecdysozoa</taxon>
        <taxon>Arthropoda</taxon>
        <taxon>Hexapoda</taxon>
        <taxon>Insecta</taxon>
        <taxon>Pterygota</taxon>
        <taxon>Neoptera</taxon>
        <taxon>Endopterygota</taxon>
        <taxon>Hymenoptera</taxon>
        <taxon>Apocrita</taxon>
        <taxon>Proctotrupomorpha</taxon>
        <taxon>Chalcidoidea</taxon>
        <taxon>Pteromalidae</taxon>
        <taxon>Pteromalinae</taxon>
        <taxon>Trichomalopsis</taxon>
    </lineage>
</organism>
<proteinExistence type="predicted"/>
<accession>A0A232F5U1</accession>
<feature type="non-terminal residue" evidence="1">
    <location>
        <position position="49"/>
    </location>
</feature>